<reference evidence="1" key="1">
    <citation type="journal article" date="2014" name="Front. Microbiol.">
        <title>High frequency of phylogenetically diverse reductive dehalogenase-homologous genes in deep subseafloor sedimentary metagenomes.</title>
        <authorList>
            <person name="Kawai M."/>
            <person name="Futagami T."/>
            <person name="Toyoda A."/>
            <person name="Takaki Y."/>
            <person name="Nishi S."/>
            <person name="Hori S."/>
            <person name="Arai W."/>
            <person name="Tsubouchi T."/>
            <person name="Morono Y."/>
            <person name="Uchiyama I."/>
            <person name="Ito T."/>
            <person name="Fujiyama A."/>
            <person name="Inagaki F."/>
            <person name="Takami H."/>
        </authorList>
    </citation>
    <scope>NUCLEOTIDE SEQUENCE</scope>
    <source>
        <strain evidence="1">Expedition CK06-06</strain>
    </source>
</reference>
<sequence>MWGVVCRKSGFPNSFSGWLSCSAATEIRRQFGLEAAQVTLGHATADVSQIYAERDLSLAVEIMRKIG</sequence>
<evidence type="ECO:0000313" key="1">
    <source>
        <dbReference type="EMBL" id="GAF71567.1"/>
    </source>
</evidence>
<accession>X0S6L8</accession>
<protein>
    <submittedName>
        <fullName evidence="1">Uncharacterized protein</fullName>
    </submittedName>
</protein>
<dbReference type="PROSITE" id="PS51257">
    <property type="entry name" value="PROKAR_LIPOPROTEIN"/>
    <property type="match status" value="1"/>
</dbReference>
<comment type="caution">
    <text evidence="1">The sequence shown here is derived from an EMBL/GenBank/DDBJ whole genome shotgun (WGS) entry which is preliminary data.</text>
</comment>
<organism evidence="1">
    <name type="scientific">marine sediment metagenome</name>
    <dbReference type="NCBI Taxonomy" id="412755"/>
    <lineage>
        <taxon>unclassified sequences</taxon>
        <taxon>metagenomes</taxon>
        <taxon>ecological metagenomes</taxon>
    </lineage>
</organism>
<dbReference type="AlphaFoldDB" id="X0S6L8"/>
<proteinExistence type="predicted"/>
<name>X0S6L8_9ZZZZ</name>
<dbReference type="EMBL" id="BARS01004005">
    <property type="protein sequence ID" value="GAF71567.1"/>
    <property type="molecule type" value="Genomic_DNA"/>
</dbReference>
<gene>
    <name evidence="1" type="ORF">S01H1_07805</name>
</gene>